<dbReference type="InterPro" id="IPR036390">
    <property type="entry name" value="WH_DNA-bd_sf"/>
</dbReference>
<comment type="caution">
    <text evidence="5">The sequence shown here is derived from an EMBL/GenBank/DDBJ whole genome shotgun (WGS) entry which is preliminary data.</text>
</comment>
<dbReference type="RefSeq" id="WP_187783983.1">
    <property type="nucleotide sequence ID" value="NZ_JACTVA010000010.1"/>
</dbReference>
<dbReference type="Proteomes" id="UP000626026">
    <property type="component" value="Unassembled WGS sequence"/>
</dbReference>
<dbReference type="CDD" id="cd07377">
    <property type="entry name" value="WHTH_GntR"/>
    <property type="match status" value="1"/>
</dbReference>
<evidence type="ECO:0000256" key="1">
    <source>
        <dbReference type="ARBA" id="ARBA00023015"/>
    </source>
</evidence>
<evidence type="ECO:0000259" key="4">
    <source>
        <dbReference type="PROSITE" id="PS50949"/>
    </source>
</evidence>
<dbReference type="SMART" id="SM00895">
    <property type="entry name" value="FCD"/>
    <property type="match status" value="1"/>
</dbReference>
<dbReference type="PRINTS" id="PR00035">
    <property type="entry name" value="HTHGNTR"/>
</dbReference>
<evidence type="ECO:0000313" key="6">
    <source>
        <dbReference type="Proteomes" id="UP000626026"/>
    </source>
</evidence>
<dbReference type="Gene3D" id="1.20.120.530">
    <property type="entry name" value="GntR ligand-binding domain-like"/>
    <property type="match status" value="1"/>
</dbReference>
<dbReference type="PANTHER" id="PTHR43537">
    <property type="entry name" value="TRANSCRIPTIONAL REGULATOR, GNTR FAMILY"/>
    <property type="match status" value="1"/>
</dbReference>
<dbReference type="Pfam" id="PF00392">
    <property type="entry name" value="GntR"/>
    <property type="match status" value="1"/>
</dbReference>
<dbReference type="SMART" id="SM00345">
    <property type="entry name" value="HTH_GNTR"/>
    <property type="match status" value="1"/>
</dbReference>
<reference evidence="5 6" key="1">
    <citation type="journal article" date="2013" name="Int. J. Syst. Evol. Microbiol.">
        <title>Roseomonas aerophila sp. nov., isolated from air.</title>
        <authorList>
            <person name="Kim S.J."/>
            <person name="Weon H.Y."/>
            <person name="Ahn J.H."/>
            <person name="Hong S.B."/>
            <person name="Seok S.J."/>
            <person name="Whang K.S."/>
            <person name="Kwon S.W."/>
        </authorList>
    </citation>
    <scope>NUCLEOTIDE SEQUENCE [LARGE SCALE GENOMIC DNA]</scope>
    <source>
        <strain evidence="5 6">NBRC 108923</strain>
    </source>
</reference>
<keyword evidence="3" id="KW-0804">Transcription</keyword>
<dbReference type="InterPro" id="IPR008920">
    <property type="entry name" value="TF_FadR/GntR_C"/>
</dbReference>
<protein>
    <submittedName>
        <fullName evidence="5">FadR family transcriptional regulator</fullName>
    </submittedName>
</protein>
<keyword evidence="6" id="KW-1185">Reference proteome</keyword>
<organism evidence="5 6">
    <name type="scientific">Teichococcus aerophilus</name>
    <dbReference type="NCBI Taxonomy" id="1224513"/>
    <lineage>
        <taxon>Bacteria</taxon>
        <taxon>Pseudomonadati</taxon>
        <taxon>Pseudomonadota</taxon>
        <taxon>Alphaproteobacteria</taxon>
        <taxon>Acetobacterales</taxon>
        <taxon>Roseomonadaceae</taxon>
        <taxon>Roseomonas</taxon>
    </lineage>
</organism>
<dbReference type="Gene3D" id="1.10.10.10">
    <property type="entry name" value="Winged helix-like DNA-binding domain superfamily/Winged helix DNA-binding domain"/>
    <property type="match status" value="1"/>
</dbReference>
<dbReference type="SUPFAM" id="SSF48008">
    <property type="entry name" value="GntR ligand-binding domain-like"/>
    <property type="match status" value="1"/>
</dbReference>
<sequence length="268" mass="29066">MSDTALRALAPPETDGTEMFAGPILAPVRLTDGVISALSEAILDGRLKPGEALPAEARLAARFGVSKQVVREAMRQLAALGVLQVGQGRATRVVEALDAQPLARFWRFAAGGTRAGLAEAVELRRMIEPQVARLAAQHATPEGLAQLRRILDRMADAMGDIPRWITADLDFHDHLAALSGNRLVRLQVHGLRPVIEEVMRLFNAREPRGPADWQATWDRHRLVADTIAAQDPEATERAMLAHFAAAETAIAELFPSRAADPPERTTPG</sequence>
<name>A0ABR7RKH0_9PROT</name>
<dbReference type="EMBL" id="JACTVA010000010">
    <property type="protein sequence ID" value="MBC9206816.1"/>
    <property type="molecule type" value="Genomic_DNA"/>
</dbReference>
<dbReference type="PANTHER" id="PTHR43537:SF44">
    <property type="entry name" value="GNTR FAMILY REGULATORY PROTEIN"/>
    <property type="match status" value="1"/>
</dbReference>
<evidence type="ECO:0000313" key="5">
    <source>
        <dbReference type="EMBL" id="MBC9206816.1"/>
    </source>
</evidence>
<dbReference type="SUPFAM" id="SSF46785">
    <property type="entry name" value="Winged helix' DNA-binding domain"/>
    <property type="match status" value="1"/>
</dbReference>
<dbReference type="InterPro" id="IPR011711">
    <property type="entry name" value="GntR_C"/>
</dbReference>
<proteinExistence type="predicted"/>
<feature type="domain" description="HTH gntR-type" evidence="4">
    <location>
        <begin position="28"/>
        <end position="96"/>
    </location>
</feature>
<evidence type="ECO:0000256" key="2">
    <source>
        <dbReference type="ARBA" id="ARBA00023125"/>
    </source>
</evidence>
<dbReference type="InterPro" id="IPR036388">
    <property type="entry name" value="WH-like_DNA-bd_sf"/>
</dbReference>
<keyword evidence="2" id="KW-0238">DNA-binding</keyword>
<accession>A0ABR7RKH0</accession>
<evidence type="ECO:0000256" key="3">
    <source>
        <dbReference type="ARBA" id="ARBA00023163"/>
    </source>
</evidence>
<keyword evidence="1" id="KW-0805">Transcription regulation</keyword>
<dbReference type="PROSITE" id="PS50949">
    <property type="entry name" value="HTH_GNTR"/>
    <property type="match status" value="1"/>
</dbReference>
<dbReference type="Pfam" id="PF07729">
    <property type="entry name" value="FCD"/>
    <property type="match status" value="1"/>
</dbReference>
<gene>
    <name evidence="5" type="ORF">IBL26_08205</name>
</gene>
<dbReference type="InterPro" id="IPR000524">
    <property type="entry name" value="Tscrpt_reg_HTH_GntR"/>
</dbReference>